<dbReference type="STRING" id="121845.A0A1S3DJP5"/>
<dbReference type="GeneID" id="103519090"/>
<accession>A0A1S3DJP5</accession>
<protein>
    <submittedName>
        <fullName evidence="2">Uncharacterized protein LOC103519090</fullName>
    </submittedName>
</protein>
<dbReference type="KEGG" id="dci:103519090"/>
<dbReference type="RefSeq" id="XP_008482393.1">
    <property type="nucleotide sequence ID" value="XM_008484171.1"/>
</dbReference>
<evidence type="ECO:0000313" key="2">
    <source>
        <dbReference type="RefSeq" id="XP_008482393.1"/>
    </source>
</evidence>
<reference evidence="2" key="1">
    <citation type="submission" date="2025-08" db="UniProtKB">
        <authorList>
            <consortium name="RefSeq"/>
        </authorList>
    </citation>
    <scope>IDENTIFICATION</scope>
</reference>
<dbReference type="AlphaFoldDB" id="A0A1S3DJP5"/>
<organism evidence="1 2">
    <name type="scientific">Diaphorina citri</name>
    <name type="common">Asian citrus psyllid</name>
    <dbReference type="NCBI Taxonomy" id="121845"/>
    <lineage>
        <taxon>Eukaryota</taxon>
        <taxon>Metazoa</taxon>
        <taxon>Ecdysozoa</taxon>
        <taxon>Arthropoda</taxon>
        <taxon>Hexapoda</taxon>
        <taxon>Insecta</taxon>
        <taxon>Pterygota</taxon>
        <taxon>Neoptera</taxon>
        <taxon>Paraneoptera</taxon>
        <taxon>Hemiptera</taxon>
        <taxon>Sternorrhyncha</taxon>
        <taxon>Psylloidea</taxon>
        <taxon>Psyllidae</taxon>
        <taxon>Diaphorininae</taxon>
        <taxon>Diaphorina</taxon>
    </lineage>
</organism>
<dbReference type="Proteomes" id="UP000079169">
    <property type="component" value="Unplaced"/>
</dbReference>
<proteinExistence type="predicted"/>
<dbReference type="PaxDb" id="121845-A0A1S3DJP5"/>
<name>A0A1S3DJP5_DIACI</name>
<keyword evidence="1" id="KW-1185">Reference proteome</keyword>
<sequence length="225" mass="26207">MNYDVIAYGLVLAGKTIPIVNHAKNLGLMIDQTFSWKDHISNVRKKVYYCLYTLGKFKKIFPMELKRRLVESLIFPHFDYCDHVYGGLSGELGDSLQLAQNACVRYVCNLKRYDHVSESYSQLGWLKLDRRREVHALILLFKILHSQKPQYLRSAFRYLSESSQYSTRSLNTRDLEIPLHRSMAYGKSFHVRAARLWNSIPIEIRNALSATSFKVLVTEHLYPEA</sequence>
<evidence type="ECO:0000313" key="1">
    <source>
        <dbReference type="Proteomes" id="UP000079169"/>
    </source>
</evidence>
<dbReference type="OMA" id="KRDHITH"/>
<gene>
    <name evidence="2" type="primary">LOC103519090</name>
</gene>